<dbReference type="AlphaFoldDB" id="A0AAN8PS40"/>
<keyword evidence="1" id="KW-0479">Metal-binding</keyword>
<gene>
    <name evidence="3" type="ORF">TWF506_001630</name>
</gene>
<protein>
    <recommendedName>
        <fullName evidence="2">SWIM-type domain-containing protein</fullName>
    </recommendedName>
</protein>
<dbReference type="Proteomes" id="UP001307849">
    <property type="component" value="Unassembled WGS sequence"/>
</dbReference>
<organism evidence="3 4">
    <name type="scientific">Arthrobotrys conoides</name>
    <dbReference type="NCBI Taxonomy" id="74498"/>
    <lineage>
        <taxon>Eukaryota</taxon>
        <taxon>Fungi</taxon>
        <taxon>Dikarya</taxon>
        <taxon>Ascomycota</taxon>
        <taxon>Pezizomycotina</taxon>
        <taxon>Orbiliomycetes</taxon>
        <taxon>Orbiliales</taxon>
        <taxon>Orbiliaceae</taxon>
        <taxon>Arthrobotrys</taxon>
    </lineage>
</organism>
<keyword evidence="1" id="KW-0862">Zinc</keyword>
<name>A0AAN8PS40_9PEZI</name>
<keyword evidence="4" id="KW-1185">Reference proteome</keyword>
<feature type="domain" description="SWIM-type" evidence="2">
    <location>
        <begin position="81"/>
        <end position="120"/>
    </location>
</feature>
<evidence type="ECO:0000259" key="2">
    <source>
        <dbReference type="PROSITE" id="PS50966"/>
    </source>
</evidence>
<dbReference type="EMBL" id="JAVHJM010000001">
    <property type="protein sequence ID" value="KAK6521412.1"/>
    <property type="molecule type" value="Genomic_DNA"/>
</dbReference>
<dbReference type="InterPro" id="IPR007527">
    <property type="entry name" value="Znf_SWIM"/>
</dbReference>
<accession>A0AAN8PS40</accession>
<evidence type="ECO:0000313" key="4">
    <source>
        <dbReference type="Proteomes" id="UP001307849"/>
    </source>
</evidence>
<comment type="caution">
    <text evidence="3">The sequence shown here is derived from an EMBL/GenBank/DDBJ whole genome shotgun (WGS) entry which is preliminary data.</text>
</comment>
<reference evidence="3 4" key="1">
    <citation type="submission" date="2019-10" db="EMBL/GenBank/DDBJ databases">
        <authorList>
            <person name="Palmer J.M."/>
        </authorList>
    </citation>
    <scope>NUCLEOTIDE SEQUENCE [LARGE SCALE GENOMIC DNA]</scope>
    <source>
        <strain evidence="3 4">TWF506</strain>
    </source>
</reference>
<dbReference type="GO" id="GO:0008270">
    <property type="term" value="F:zinc ion binding"/>
    <property type="evidence" value="ECO:0007669"/>
    <property type="project" value="UniProtKB-KW"/>
</dbReference>
<proteinExistence type="predicted"/>
<dbReference type="PROSITE" id="PS50966">
    <property type="entry name" value="ZF_SWIM"/>
    <property type="match status" value="1"/>
</dbReference>
<evidence type="ECO:0000256" key="1">
    <source>
        <dbReference type="PROSITE-ProRule" id="PRU00325"/>
    </source>
</evidence>
<evidence type="ECO:0000313" key="3">
    <source>
        <dbReference type="EMBL" id="KAK6521412.1"/>
    </source>
</evidence>
<sequence length="417" mass="48209">MDSPSSSYTGRSRRNSPVKYIRGQAGIYNSSNRMTKQQWAWAEDGIQQSNYSVSCKEGRYFTFKLNAYPTQDGYALGQFEAKVSIGPEGSKYDVPKCTCRDYIEAQRACRHIFYILDKVLSYEDQDLEDIEGTMPLRFDGHCLPSPTGPYYQLKSRGLVNIAQAHRWAFSGPGEWSISDQTKDMLRHMDQSTDYATSHYSDEYLSTSPSLAGTVYRLAISKPEFFANLRQEAPVDPCSKSYFKLVDQQIDYAFRRWINYTKTGCPRLSYRDDDTHPDNLGTPNVPWVAGRLEKLAYDIELAIAERRGMSYDNYCRAFRLLLKMLESVIDMDLDALELDYRPRVEMAGGTGMERNLFTRLIGHHYPDRSNFVISIMRRMPHAGQPFLQRLLDCRQVIHEKASREFTEEFEILLREIQN</sequence>
<keyword evidence="1" id="KW-0863">Zinc-finger</keyword>